<evidence type="ECO:0000313" key="15">
    <source>
        <dbReference type="EMBL" id="WBW50269.1"/>
    </source>
</evidence>
<organism evidence="15 16">
    <name type="scientific">Peptoniphilus equinus</name>
    <dbReference type="NCBI Taxonomy" id="3016343"/>
    <lineage>
        <taxon>Bacteria</taxon>
        <taxon>Bacillati</taxon>
        <taxon>Bacillota</taxon>
        <taxon>Tissierellia</taxon>
        <taxon>Tissierellales</taxon>
        <taxon>Peptoniphilaceae</taxon>
        <taxon>Peptoniphilus</taxon>
    </lineage>
</organism>
<keyword evidence="7 13" id="KW-0819">tRNA processing</keyword>
<evidence type="ECO:0000256" key="10">
    <source>
        <dbReference type="ARBA" id="ARBA00022840"/>
    </source>
</evidence>
<dbReference type="InterPro" id="IPR005145">
    <property type="entry name" value="Sua5_C"/>
</dbReference>
<evidence type="ECO:0000256" key="4">
    <source>
        <dbReference type="ARBA" id="ARBA00015492"/>
    </source>
</evidence>
<dbReference type="InterPro" id="IPR017945">
    <property type="entry name" value="DHBP_synth_RibB-like_a/b_dom"/>
</dbReference>
<dbReference type="NCBIfam" id="TIGR00057">
    <property type="entry name" value="L-threonylcarbamoyladenylate synthase"/>
    <property type="match status" value="1"/>
</dbReference>
<comment type="subcellular location">
    <subcellularLocation>
        <location evidence="1 13">Cytoplasm</location>
    </subcellularLocation>
</comment>
<evidence type="ECO:0000256" key="11">
    <source>
        <dbReference type="ARBA" id="ARBA00029774"/>
    </source>
</evidence>
<comment type="function">
    <text evidence="13">Required for the formation of a threonylcarbamoyl group on adenosine at position 37 (t(6)A37) in tRNAs that read codons beginning with adenine.</text>
</comment>
<evidence type="ECO:0000259" key="14">
    <source>
        <dbReference type="PROSITE" id="PS51163"/>
    </source>
</evidence>
<feature type="domain" description="YrdC-like" evidence="14">
    <location>
        <begin position="14"/>
        <end position="200"/>
    </location>
</feature>
<evidence type="ECO:0000256" key="12">
    <source>
        <dbReference type="ARBA" id="ARBA00048366"/>
    </source>
</evidence>
<dbReference type="InterPro" id="IPR038385">
    <property type="entry name" value="Sua5/YwlC_C"/>
</dbReference>
<comment type="catalytic activity">
    <reaction evidence="12 13">
        <text>L-threonine + hydrogencarbonate + ATP = L-threonylcarbamoyladenylate + diphosphate + H2O</text>
        <dbReference type="Rhea" id="RHEA:36407"/>
        <dbReference type="ChEBI" id="CHEBI:15377"/>
        <dbReference type="ChEBI" id="CHEBI:17544"/>
        <dbReference type="ChEBI" id="CHEBI:30616"/>
        <dbReference type="ChEBI" id="CHEBI:33019"/>
        <dbReference type="ChEBI" id="CHEBI:57926"/>
        <dbReference type="ChEBI" id="CHEBI:73682"/>
        <dbReference type="EC" id="2.7.7.87"/>
    </reaction>
</comment>
<name>A0ABY7QU06_9FIRM</name>
<dbReference type="SUPFAM" id="SSF55821">
    <property type="entry name" value="YrdC/RibB"/>
    <property type="match status" value="1"/>
</dbReference>
<keyword evidence="8 13" id="KW-0548">Nucleotidyltransferase</keyword>
<keyword evidence="10 13" id="KW-0067">ATP-binding</keyword>
<evidence type="ECO:0000256" key="5">
    <source>
        <dbReference type="ARBA" id="ARBA00022490"/>
    </source>
</evidence>
<evidence type="ECO:0000256" key="9">
    <source>
        <dbReference type="ARBA" id="ARBA00022741"/>
    </source>
</evidence>
<keyword evidence="5 13" id="KW-0963">Cytoplasm</keyword>
<accession>A0ABY7QU06</accession>
<gene>
    <name evidence="15" type="ORF">O6R05_01620</name>
</gene>
<evidence type="ECO:0000256" key="2">
    <source>
        <dbReference type="ARBA" id="ARBA00007663"/>
    </source>
</evidence>
<keyword evidence="6 13" id="KW-0808">Transferase</keyword>
<dbReference type="Pfam" id="PF01300">
    <property type="entry name" value="Sua5_yciO_yrdC"/>
    <property type="match status" value="1"/>
</dbReference>
<evidence type="ECO:0000256" key="6">
    <source>
        <dbReference type="ARBA" id="ARBA00022679"/>
    </source>
</evidence>
<dbReference type="PANTHER" id="PTHR17490">
    <property type="entry name" value="SUA5"/>
    <property type="match status" value="1"/>
</dbReference>
<proteinExistence type="inferred from homology"/>
<dbReference type="EMBL" id="CP115667">
    <property type="protein sequence ID" value="WBW50269.1"/>
    <property type="molecule type" value="Genomic_DNA"/>
</dbReference>
<dbReference type="GO" id="GO:0061710">
    <property type="term" value="F:L-threonylcarbamoyladenylate synthase"/>
    <property type="evidence" value="ECO:0007669"/>
    <property type="project" value="UniProtKB-EC"/>
</dbReference>
<evidence type="ECO:0000256" key="1">
    <source>
        <dbReference type="ARBA" id="ARBA00004496"/>
    </source>
</evidence>
<dbReference type="RefSeq" id="WP_271191801.1">
    <property type="nucleotide sequence ID" value="NZ_CP115667.1"/>
</dbReference>
<dbReference type="InterPro" id="IPR006070">
    <property type="entry name" value="Sua5-like_dom"/>
</dbReference>
<dbReference type="Pfam" id="PF03481">
    <property type="entry name" value="Sua5_C"/>
    <property type="match status" value="1"/>
</dbReference>
<evidence type="ECO:0000256" key="13">
    <source>
        <dbReference type="PIRNR" id="PIRNR004930"/>
    </source>
</evidence>
<dbReference type="EC" id="2.7.7.87" evidence="3 13"/>
<protein>
    <recommendedName>
        <fullName evidence="4 13">Threonylcarbamoyl-AMP synthase</fullName>
        <shortName evidence="13">TC-AMP synthase</shortName>
        <ecNumber evidence="3 13">2.7.7.87</ecNumber>
    </recommendedName>
    <alternativeName>
        <fullName evidence="11 13">L-threonylcarbamoyladenylate synthase</fullName>
    </alternativeName>
</protein>
<keyword evidence="9 13" id="KW-0547">Nucleotide-binding</keyword>
<dbReference type="Gene3D" id="3.90.870.10">
    <property type="entry name" value="DHBP synthase"/>
    <property type="match status" value="1"/>
</dbReference>
<dbReference type="PROSITE" id="PS51163">
    <property type="entry name" value="YRDC"/>
    <property type="match status" value="1"/>
</dbReference>
<dbReference type="Proteomes" id="UP001210339">
    <property type="component" value="Chromosome"/>
</dbReference>
<dbReference type="Gene3D" id="3.40.50.11030">
    <property type="entry name" value="Threonylcarbamoyl-AMP synthase, C-terminal domain"/>
    <property type="match status" value="1"/>
</dbReference>
<comment type="similarity">
    <text evidence="2 13">Belongs to the SUA5 family.</text>
</comment>
<evidence type="ECO:0000256" key="8">
    <source>
        <dbReference type="ARBA" id="ARBA00022695"/>
    </source>
</evidence>
<dbReference type="InterPro" id="IPR050156">
    <property type="entry name" value="TC-AMP_synthase_SUA5"/>
</dbReference>
<dbReference type="PANTHER" id="PTHR17490:SF16">
    <property type="entry name" value="THREONYLCARBAMOYL-AMP SYNTHASE"/>
    <property type="match status" value="1"/>
</dbReference>
<sequence length="348" mass="37893">MKTKTLQGTKKIKPQDVKTIVDTFKEGGLVVFPTETVYGLGADGTNPKALKKIFKAKGRPGDNPLILHIARRDQLQGIVAEVSKEAEALMDAFWPGPLTLIFKRKATIPDEVTAGLDTVAVRMPSHKVAHEILDAVNRPIAAPSANISGRPSTTTYKRVYEDLNGLVDIIVDGGQADVGIESTVVDTTVTPPMVLRPGKITVEELDDVVPGMTIDETIISKDDGKVPKSPGQKYKHYAPRAEAYCFVGNVNNVIAHINKAIAEHGSEKIAVLATDETMDSYQGAYFLKSMGSRDHLETIAQNLFEYLRECDDEAVDIIFVEGFEMRGLGVSIMNRLLKACGGRVKFGL</sequence>
<evidence type="ECO:0000256" key="7">
    <source>
        <dbReference type="ARBA" id="ARBA00022694"/>
    </source>
</evidence>
<evidence type="ECO:0000313" key="16">
    <source>
        <dbReference type="Proteomes" id="UP001210339"/>
    </source>
</evidence>
<dbReference type="InterPro" id="IPR010923">
    <property type="entry name" value="T(6)A37_SUA5"/>
</dbReference>
<dbReference type="PIRSF" id="PIRSF004930">
    <property type="entry name" value="Tln_factor_SUA5"/>
    <property type="match status" value="1"/>
</dbReference>
<evidence type="ECO:0000256" key="3">
    <source>
        <dbReference type="ARBA" id="ARBA00012584"/>
    </source>
</evidence>
<reference evidence="15 16" key="1">
    <citation type="submission" date="2023-01" db="EMBL/GenBank/DDBJ databases">
        <authorList>
            <person name="Lee S.H."/>
            <person name="Jung H.S."/>
            <person name="Yun J.U."/>
        </authorList>
    </citation>
    <scope>NUCLEOTIDE SEQUENCE [LARGE SCALE GENOMIC DNA]</scope>
    <source>
        <strain evidence="15 16">CBA3646</strain>
    </source>
</reference>
<keyword evidence="16" id="KW-1185">Reference proteome</keyword>